<keyword evidence="6 7" id="KW-0472">Membrane</keyword>
<dbReference type="RefSeq" id="WP_175352943.1">
    <property type="nucleotide sequence ID" value="NZ_BAAAWQ010000001.1"/>
</dbReference>
<evidence type="ECO:0000256" key="1">
    <source>
        <dbReference type="ARBA" id="ARBA00004651"/>
    </source>
</evidence>
<dbReference type="InterPro" id="IPR035906">
    <property type="entry name" value="MetI-like_sf"/>
</dbReference>
<dbReference type="PANTHER" id="PTHR43744:SF12">
    <property type="entry name" value="ABC TRANSPORTER PERMEASE PROTEIN MG189-RELATED"/>
    <property type="match status" value="1"/>
</dbReference>
<evidence type="ECO:0000256" key="8">
    <source>
        <dbReference type="SAM" id="MobiDB-lite"/>
    </source>
</evidence>
<dbReference type="Pfam" id="PF00528">
    <property type="entry name" value="BPD_transp_1"/>
    <property type="match status" value="1"/>
</dbReference>
<organism evidence="10 11">
    <name type="scientific">Curtobacterium pusillum</name>
    <dbReference type="NCBI Taxonomy" id="69373"/>
    <lineage>
        <taxon>Bacteria</taxon>
        <taxon>Bacillati</taxon>
        <taxon>Actinomycetota</taxon>
        <taxon>Actinomycetes</taxon>
        <taxon>Micrococcales</taxon>
        <taxon>Microbacteriaceae</taxon>
        <taxon>Curtobacterium</taxon>
    </lineage>
</organism>
<gene>
    <name evidence="10" type="ORF">HP507_16785</name>
</gene>
<sequence>MTHFEADAPFAGAPRASRPLSTGAVSVPRRRRPLRARWRKTSPAVLRHVILLIAVVVFFGPFLWMVLTSFKSSAEALAFPPSFFPHEWRFDNYSEVFSVAPFGVYYMNSTIVAVLTTLGQIVTSLAAGFAFSRLHFPGKNVVFVILLAALLVPFEVVFTPLVSLLSSLGWLDSYQGLIVPNIPSILGVFLFRQFFTSFPTEIEDASRVDGAGVWRRMWSVVTPMAAPMIGSFAVLSFVYNWNNFFFQFLVATKTEFFTVSVGLTQLQSANAAESFNLLMAGSTLAILPVFIVFLIFQKQIVSAMAGGLR</sequence>
<keyword evidence="3" id="KW-1003">Cell membrane</keyword>
<accession>A0ABX2MFB8</accession>
<evidence type="ECO:0000259" key="9">
    <source>
        <dbReference type="PROSITE" id="PS50928"/>
    </source>
</evidence>
<evidence type="ECO:0000256" key="6">
    <source>
        <dbReference type="ARBA" id="ARBA00023136"/>
    </source>
</evidence>
<dbReference type="PROSITE" id="PS50928">
    <property type="entry name" value="ABC_TM1"/>
    <property type="match status" value="1"/>
</dbReference>
<evidence type="ECO:0000313" key="11">
    <source>
        <dbReference type="Proteomes" id="UP000573001"/>
    </source>
</evidence>
<comment type="caution">
    <text evidence="10">The sequence shown here is derived from an EMBL/GenBank/DDBJ whole genome shotgun (WGS) entry which is preliminary data.</text>
</comment>
<evidence type="ECO:0000313" key="10">
    <source>
        <dbReference type="EMBL" id="NUU15488.1"/>
    </source>
</evidence>
<evidence type="ECO:0000256" key="3">
    <source>
        <dbReference type="ARBA" id="ARBA00022475"/>
    </source>
</evidence>
<dbReference type="PANTHER" id="PTHR43744">
    <property type="entry name" value="ABC TRANSPORTER PERMEASE PROTEIN MG189-RELATED-RELATED"/>
    <property type="match status" value="1"/>
</dbReference>
<feature type="region of interest" description="Disordered" evidence="8">
    <location>
        <begin position="1"/>
        <end position="26"/>
    </location>
</feature>
<comment type="similarity">
    <text evidence="7">Belongs to the binding-protein-dependent transport system permease family.</text>
</comment>
<dbReference type="SUPFAM" id="SSF161098">
    <property type="entry name" value="MetI-like"/>
    <property type="match status" value="1"/>
</dbReference>
<dbReference type="Proteomes" id="UP000573001">
    <property type="component" value="Unassembled WGS sequence"/>
</dbReference>
<keyword evidence="4 7" id="KW-0812">Transmembrane</keyword>
<comment type="subcellular location">
    <subcellularLocation>
        <location evidence="1 7">Cell membrane</location>
        <topology evidence="1 7">Multi-pass membrane protein</topology>
    </subcellularLocation>
</comment>
<reference evidence="10 11" key="1">
    <citation type="submission" date="2020-05" db="EMBL/GenBank/DDBJ databases">
        <title>Genome Sequencing of Type Strains.</title>
        <authorList>
            <person name="Lemaire J.F."/>
            <person name="Inderbitzin P."/>
            <person name="Gregorio O.A."/>
            <person name="Collins S.B."/>
            <person name="Wespe N."/>
            <person name="Knight-Connoni V."/>
        </authorList>
    </citation>
    <scope>NUCLEOTIDE SEQUENCE [LARGE SCALE GENOMIC DNA]</scope>
    <source>
        <strain evidence="10 11">ATCC 19096</strain>
    </source>
</reference>
<feature type="domain" description="ABC transmembrane type-1" evidence="9">
    <location>
        <begin position="106"/>
        <end position="296"/>
    </location>
</feature>
<dbReference type="Gene3D" id="1.10.3720.10">
    <property type="entry name" value="MetI-like"/>
    <property type="match status" value="1"/>
</dbReference>
<feature type="transmembrane region" description="Helical" evidence="7">
    <location>
        <begin position="105"/>
        <end position="129"/>
    </location>
</feature>
<evidence type="ECO:0000256" key="2">
    <source>
        <dbReference type="ARBA" id="ARBA00022448"/>
    </source>
</evidence>
<feature type="transmembrane region" description="Helical" evidence="7">
    <location>
        <begin position="141"/>
        <end position="162"/>
    </location>
</feature>
<evidence type="ECO:0000256" key="7">
    <source>
        <dbReference type="RuleBase" id="RU363032"/>
    </source>
</evidence>
<keyword evidence="5 7" id="KW-1133">Transmembrane helix</keyword>
<protein>
    <submittedName>
        <fullName evidence="10">Carbohydrate ABC transporter permease</fullName>
    </submittedName>
</protein>
<keyword evidence="2 7" id="KW-0813">Transport</keyword>
<dbReference type="InterPro" id="IPR000515">
    <property type="entry name" value="MetI-like"/>
</dbReference>
<proteinExistence type="inferred from homology"/>
<name>A0ABX2MFB8_9MICO</name>
<feature type="transmembrane region" description="Helical" evidence="7">
    <location>
        <begin position="45"/>
        <end position="67"/>
    </location>
</feature>
<feature type="transmembrane region" description="Helical" evidence="7">
    <location>
        <begin position="174"/>
        <end position="195"/>
    </location>
</feature>
<dbReference type="CDD" id="cd06261">
    <property type="entry name" value="TM_PBP2"/>
    <property type="match status" value="1"/>
</dbReference>
<keyword evidence="11" id="KW-1185">Reference proteome</keyword>
<evidence type="ECO:0000256" key="5">
    <source>
        <dbReference type="ARBA" id="ARBA00022989"/>
    </source>
</evidence>
<feature type="transmembrane region" description="Helical" evidence="7">
    <location>
        <begin position="275"/>
        <end position="296"/>
    </location>
</feature>
<dbReference type="EMBL" id="JABMCE010000086">
    <property type="protein sequence ID" value="NUU15488.1"/>
    <property type="molecule type" value="Genomic_DNA"/>
</dbReference>
<evidence type="ECO:0000256" key="4">
    <source>
        <dbReference type="ARBA" id="ARBA00022692"/>
    </source>
</evidence>
<feature type="transmembrane region" description="Helical" evidence="7">
    <location>
        <begin position="216"/>
        <end position="238"/>
    </location>
</feature>